<dbReference type="PANTHER" id="PTHR11328">
    <property type="entry name" value="MAJOR FACILITATOR SUPERFAMILY DOMAIN-CONTAINING PROTEIN"/>
    <property type="match status" value="1"/>
</dbReference>
<comment type="similarity">
    <text evidence="1">Belongs to the sodium:galactoside symporter (TC 2.A.2) family.</text>
</comment>
<feature type="region of interest" description="Disordered" evidence="2">
    <location>
        <begin position="83"/>
        <end position="112"/>
    </location>
</feature>
<dbReference type="GO" id="GO:0015293">
    <property type="term" value="F:symporter activity"/>
    <property type="evidence" value="ECO:0007669"/>
    <property type="project" value="InterPro"/>
</dbReference>
<dbReference type="AlphaFoldDB" id="A0A974S9W3"/>
<evidence type="ECO:0000313" key="4">
    <source>
        <dbReference type="EMBL" id="QQZ49997.1"/>
    </source>
</evidence>
<evidence type="ECO:0000256" key="3">
    <source>
        <dbReference type="SAM" id="Phobius"/>
    </source>
</evidence>
<dbReference type="GO" id="GO:0005886">
    <property type="term" value="C:plasma membrane"/>
    <property type="evidence" value="ECO:0007669"/>
    <property type="project" value="TreeGrafter"/>
</dbReference>
<feature type="compositionally biased region" description="Low complexity" evidence="2">
    <location>
        <begin position="100"/>
        <end position="112"/>
    </location>
</feature>
<evidence type="ECO:0000256" key="2">
    <source>
        <dbReference type="SAM" id="MobiDB-lite"/>
    </source>
</evidence>
<protein>
    <submittedName>
        <fullName evidence="4">MFS transporter</fullName>
    </submittedName>
</protein>
<proteinExistence type="inferred from homology"/>
<dbReference type="InterPro" id="IPR036259">
    <property type="entry name" value="MFS_trans_sf"/>
</dbReference>
<keyword evidence="3" id="KW-1133">Transmembrane helix</keyword>
<feature type="transmembrane region" description="Helical" evidence="3">
    <location>
        <begin position="60"/>
        <end position="77"/>
    </location>
</feature>
<dbReference type="GO" id="GO:0008643">
    <property type="term" value="P:carbohydrate transport"/>
    <property type="evidence" value="ECO:0007669"/>
    <property type="project" value="InterPro"/>
</dbReference>
<keyword evidence="3" id="KW-0812">Transmembrane</keyword>
<organism evidence="4">
    <name type="scientific">Phenylobacterium glaciei</name>
    <dbReference type="NCBI Taxonomy" id="2803784"/>
    <lineage>
        <taxon>Bacteria</taxon>
        <taxon>Pseudomonadati</taxon>
        <taxon>Pseudomonadota</taxon>
        <taxon>Alphaproteobacteria</taxon>
        <taxon>Caulobacterales</taxon>
        <taxon>Caulobacteraceae</taxon>
        <taxon>Phenylobacterium</taxon>
    </lineage>
</organism>
<evidence type="ECO:0000256" key="1">
    <source>
        <dbReference type="ARBA" id="ARBA00009617"/>
    </source>
</evidence>
<dbReference type="Gene3D" id="1.20.1250.20">
    <property type="entry name" value="MFS general substrate transporter like domains"/>
    <property type="match status" value="1"/>
</dbReference>
<sequence length="112" mass="11741">MFKGFGFNTFLLFFYSQVLGAPPVLVATAIALTTVLDGAVDPLIGSFSDNLKSRLGRRHPLMYASVLPLVLGLYLVFSPPPASTTTACLPGSSPPPPWSASPSACSACPGRR</sequence>
<accession>A0A974S9W3</accession>
<dbReference type="SUPFAM" id="SSF103473">
    <property type="entry name" value="MFS general substrate transporter"/>
    <property type="match status" value="1"/>
</dbReference>
<dbReference type="PANTHER" id="PTHR11328:SF24">
    <property type="entry name" value="MAJOR FACILITATOR SUPERFAMILY (MFS) PROFILE DOMAIN-CONTAINING PROTEIN"/>
    <property type="match status" value="1"/>
</dbReference>
<keyword evidence="3" id="KW-0472">Membrane</keyword>
<dbReference type="InterPro" id="IPR039672">
    <property type="entry name" value="MFS_2"/>
</dbReference>
<name>A0A974S9W3_9CAUL</name>
<gene>
    <name evidence="4" type="ORF">JKL49_25680</name>
</gene>
<reference evidence="4" key="1">
    <citation type="submission" date="2021-01" db="EMBL/GenBank/DDBJ databases">
        <title>Genome sequence of Phenylobacterium sp. 20VBR1 isolated from a valley glaceir, Ny-Alesund, Svalbard.</title>
        <authorList>
            <person name="Thomas F.A."/>
            <person name="Krishnan K.P."/>
            <person name="Sinha R.K."/>
        </authorList>
    </citation>
    <scope>NUCLEOTIDE SEQUENCE</scope>
    <source>
        <strain evidence="4">20VBR1</strain>
    </source>
</reference>
<dbReference type="EMBL" id="CP068570">
    <property type="protein sequence ID" value="QQZ49997.1"/>
    <property type="molecule type" value="Genomic_DNA"/>
</dbReference>
<dbReference type="Pfam" id="PF13347">
    <property type="entry name" value="MFS_2"/>
    <property type="match status" value="1"/>
</dbReference>